<name>A0A1U7GU92_9CYAN</name>
<evidence type="ECO:0000313" key="1">
    <source>
        <dbReference type="EMBL" id="OKH11588.1"/>
    </source>
</evidence>
<dbReference type="RefSeq" id="WP_009455062.1">
    <property type="nucleotide sequence ID" value="NZ_MRCA01000017.1"/>
</dbReference>
<protein>
    <submittedName>
        <fullName evidence="1">Uncharacterized protein</fullName>
    </submittedName>
</protein>
<proteinExistence type="predicted"/>
<organism evidence="1 2">
    <name type="scientific">Fischerella major NIES-592</name>
    <dbReference type="NCBI Taxonomy" id="210994"/>
    <lineage>
        <taxon>Bacteria</taxon>
        <taxon>Bacillati</taxon>
        <taxon>Cyanobacteriota</taxon>
        <taxon>Cyanophyceae</taxon>
        <taxon>Nostocales</taxon>
        <taxon>Hapalosiphonaceae</taxon>
        <taxon>Fischerella</taxon>
    </lineage>
</organism>
<sequence length="82" mass="9411">MSNHFIASEPFVDLQNSNLLTDLDHRITEEITGGQAPLAFYRCAKDRFVTDYKGYNWYRGTRACDVIGRNEAPEEVKKAAQR</sequence>
<comment type="caution">
    <text evidence="1">The sequence shown here is derived from an EMBL/GenBank/DDBJ whole genome shotgun (WGS) entry which is preliminary data.</text>
</comment>
<dbReference type="AlphaFoldDB" id="A0A1U7GU92"/>
<dbReference type="EMBL" id="MRCA01000017">
    <property type="protein sequence ID" value="OKH11588.1"/>
    <property type="molecule type" value="Genomic_DNA"/>
</dbReference>
<keyword evidence="2" id="KW-1185">Reference proteome</keyword>
<gene>
    <name evidence="1" type="ORF">NIES592_21340</name>
</gene>
<evidence type="ECO:0000313" key="2">
    <source>
        <dbReference type="Proteomes" id="UP000186391"/>
    </source>
</evidence>
<dbReference type="OrthoDB" id="516673at2"/>
<reference evidence="1 2" key="1">
    <citation type="submission" date="2016-11" db="EMBL/GenBank/DDBJ databases">
        <title>Draft Genome Sequences of Nine Cyanobacterial Strains from Diverse Habitats.</title>
        <authorList>
            <person name="Zhu T."/>
            <person name="Hou S."/>
            <person name="Lu X."/>
            <person name="Hess W.R."/>
        </authorList>
    </citation>
    <scope>NUCLEOTIDE SEQUENCE [LARGE SCALE GENOMIC DNA]</scope>
    <source>
        <strain evidence="1 2">NIES-592</strain>
    </source>
</reference>
<dbReference type="Proteomes" id="UP000186391">
    <property type="component" value="Unassembled WGS sequence"/>
</dbReference>
<accession>A0A1U7GU92</accession>